<keyword evidence="1" id="KW-0812">Transmembrane</keyword>
<evidence type="ECO:0000313" key="3">
    <source>
        <dbReference type="Proteomes" id="UP000553343"/>
    </source>
</evidence>
<name>A0A850T2N6_9BACT</name>
<comment type="caution">
    <text evidence="2">The sequence shown here is derived from an EMBL/GenBank/DDBJ whole genome shotgun (WGS) entry which is preliminary data.</text>
</comment>
<organism evidence="2 3">
    <name type="scientific">Desulfobacter latus</name>
    <dbReference type="NCBI Taxonomy" id="2292"/>
    <lineage>
        <taxon>Bacteria</taxon>
        <taxon>Pseudomonadati</taxon>
        <taxon>Thermodesulfobacteriota</taxon>
        <taxon>Desulfobacteria</taxon>
        <taxon>Desulfobacterales</taxon>
        <taxon>Desulfobacteraceae</taxon>
        <taxon>Desulfobacter</taxon>
    </lineage>
</organism>
<proteinExistence type="predicted"/>
<evidence type="ECO:0000313" key="2">
    <source>
        <dbReference type="EMBL" id="NWH06620.1"/>
    </source>
</evidence>
<dbReference type="EMBL" id="JACADJ010000091">
    <property type="protein sequence ID" value="NWH06620.1"/>
    <property type="molecule type" value="Genomic_DNA"/>
</dbReference>
<dbReference type="Proteomes" id="UP000553343">
    <property type="component" value="Unassembled WGS sequence"/>
</dbReference>
<gene>
    <name evidence="2" type="ORF">HXW94_16780</name>
</gene>
<accession>A0A850T2N6</accession>
<evidence type="ECO:0000256" key="1">
    <source>
        <dbReference type="SAM" id="Phobius"/>
    </source>
</evidence>
<dbReference type="RefSeq" id="WP_178368074.1">
    <property type="nucleotide sequence ID" value="NZ_JACADJ010000091.1"/>
</dbReference>
<feature type="transmembrane region" description="Helical" evidence="1">
    <location>
        <begin position="27"/>
        <end position="44"/>
    </location>
</feature>
<keyword evidence="1" id="KW-1133">Transmembrane helix</keyword>
<keyword evidence="1" id="KW-0472">Membrane</keyword>
<reference evidence="2 3" key="1">
    <citation type="submission" date="2020-06" db="EMBL/GenBank/DDBJ databases">
        <title>High-quality draft genome of sulfate reducer Desulfobacter latus type strain AcrS2 isolated from marine sediment.</title>
        <authorList>
            <person name="Hoppe M."/>
            <person name="Larsen C.K."/>
            <person name="Marshall I.P.G."/>
            <person name="Schramm A."/>
            <person name="Marietou A.G."/>
        </authorList>
    </citation>
    <scope>NUCLEOTIDE SEQUENCE [LARGE SCALE GENOMIC DNA]</scope>
    <source>
        <strain evidence="2 3">AcRS2</strain>
    </source>
</reference>
<keyword evidence="3" id="KW-1185">Reference proteome</keyword>
<protein>
    <submittedName>
        <fullName evidence="2">Uncharacterized protein</fullName>
    </submittedName>
</protein>
<dbReference type="AlphaFoldDB" id="A0A850T2N6"/>
<sequence>MTQMSKKTNAQSTKSRIYFSKETERRVFFYMTLIMLAAGIISKLF</sequence>